<organism evidence="2 3">
    <name type="scientific">Ephemerocybe angulata</name>
    <dbReference type="NCBI Taxonomy" id="980116"/>
    <lineage>
        <taxon>Eukaryota</taxon>
        <taxon>Fungi</taxon>
        <taxon>Dikarya</taxon>
        <taxon>Basidiomycota</taxon>
        <taxon>Agaricomycotina</taxon>
        <taxon>Agaricomycetes</taxon>
        <taxon>Agaricomycetidae</taxon>
        <taxon>Agaricales</taxon>
        <taxon>Agaricineae</taxon>
        <taxon>Psathyrellaceae</taxon>
        <taxon>Ephemerocybe</taxon>
    </lineage>
</organism>
<evidence type="ECO:0000313" key="2">
    <source>
        <dbReference type="EMBL" id="KAF6756646.1"/>
    </source>
</evidence>
<comment type="caution">
    <text evidence="2">The sequence shown here is derived from an EMBL/GenBank/DDBJ whole genome shotgun (WGS) entry which is preliminary data.</text>
</comment>
<accession>A0A8H6I3E7</accession>
<evidence type="ECO:0000313" key="3">
    <source>
        <dbReference type="Proteomes" id="UP000521943"/>
    </source>
</evidence>
<feature type="transmembrane region" description="Helical" evidence="1">
    <location>
        <begin position="71"/>
        <end position="88"/>
    </location>
</feature>
<name>A0A8H6I3E7_9AGAR</name>
<feature type="transmembrane region" description="Helical" evidence="1">
    <location>
        <begin position="44"/>
        <end position="65"/>
    </location>
</feature>
<reference evidence="2 3" key="1">
    <citation type="submission" date="2020-07" db="EMBL/GenBank/DDBJ databases">
        <title>Comparative genomics of pyrophilous fungi reveals a link between fire events and developmental genes.</title>
        <authorList>
            <consortium name="DOE Joint Genome Institute"/>
            <person name="Steindorff A.S."/>
            <person name="Carver A."/>
            <person name="Calhoun S."/>
            <person name="Stillman K."/>
            <person name="Liu H."/>
            <person name="Lipzen A."/>
            <person name="Pangilinan J."/>
            <person name="Labutti K."/>
            <person name="Bruns T.D."/>
            <person name="Grigoriev I.V."/>
        </authorList>
    </citation>
    <scope>NUCLEOTIDE SEQUENCE [LARGE SCALE GENOMIC DNA]</scope>
    <source>
        <strain evidence="2 3">CBS 144469</strain>
    </source>
</reference>
<keyword evidence="3" id="KW-1185">Reference proteome</keyword>
<gene>
    <name evidence="2" type="ORF">DFP72DRAFT_893326</name>
</gene>
<proteinExistence type="predicted"/>
<feature type="transmembrane region" description="Helical" evidence="1">
    <location>
        <begin position="12"/>
        <end position="32"/>
    </location>
</feature>
<evidence type="ECO:0000256" key="1">
    <source>
        <dbReference type="SAM" id="Phobius"/>
    </source>
</evidence>
<sequence>MDERPSRYDFKSILSLYISFVFLPLFLSMYIPFCCGLRPCRDRFCPLSVSFLGFHCFILILLHLVPSSEEFASVYLFVCVLSIFLYLYSYNTSTLASLICIAMCDVLTLAYYNLQLASYASSLCLVLARVYVTVSCCSFDVYLLSSFNALEDLYPILTPARLPFGGDRCNYIA</sequence>
<dbReference type="Proteomes" id="UP000521943">
    <property type="component" value="Unassembled WGS sequence"/>
</dbReference>
<keyword evidence="1" id="KW-1133">Transmembrane helix</keyword>
<dbReference type="EMBL" id="JACGCI010000025">
    <property type="protein sequence ID" value="KAF6756646.1"/>
    <property type="molecule type" value="Genomic_DNA"/>
</dbReference>
<keyword evidence="1" id="KW-0472">Membrane</keyword>
<keyword evidence="1" id="KW-0812">Transmembrane</keyword>
<feature type="transmembrane region" description="Helical" evidence="1">
    <location>
        <begin position="95"/>
        <end position="114"/>
    </location>
</feature>
<dbReference type="AlphaFoldDB" id="A0A8H6I3E7"/>
<protein>
    <submittedName>
        <fullName evidence="2">Uncharacterized protein</fullName>
    </submittedName>
</protein>